<comment type="caution">
    <text evidence="1">The sequence shown here is derived from an EMBL/GenBank/DDBJ whole genome shotgun (WGS) entry which is preliminary data.</text>
</comment>
<organism evidence="1 2">
    <name type="scientific">Paenibacillus nicotianae</name>
    <dbReference type="NCBI Taxonomy" id="1526551"/>
    <lineage>
        <taxon>Bacteria</taxon>
        <taxon>Bacillati</taxon>
        <taxon>Bacillota</taxon>
        <taxon>Bacilli</taxon>
        <taxon>Bacillales</taxon>
        <taxon>Paenibacillaceae</taxon>
        <taxon>Paenibacillus</taxon>
    </lineage>
</organism>
<proteinExistence type="predicted"/>
<accession>A0ABW4UUI3</accession>
<keyword evidence="2" id="KW-1185">Reference proteome</keyword>
<evidence type="ECO:0000313" key="2">
    <source>
        <dbReference type="Proteomes" id="UP001597403"/>
    </source>
</evidence>
<reference evidence="2" key="1">
    <citation type="journal article" date="2019" name="Int. J. Syst. Evol. Microbiol.">
        <title>The Global Catalogue of Microorganisms (GCM) 10K type strain sequencing project: providing services to taxonomists for standard genome sequencing and annotation.</title>
        <authorList>
            <consortium name="The Broad Institute Genomics Platform"/>
            <consortium name="The Broad Institute Genome Sequencing Center for Infectious Disease"/>
            <person name="Wu L."/>
            <person name="Ma J."/>
        </authorList>
    </citation>
    <scope>NUCLEOTIDE SEQUENCE [LARGE SCALE GENOMIC DNA]</scope>
    <source>
        <strain evidence="2">CGMCC 1.15067</strain>
    </source>
</reference>
<gene>
    <name evidence="1" type="ORF">ACFSGI_14070</name>
</gene>
<dbReference type="Proteomes" id="UP001597403">
    <property type="component" value="Unassembled WGS sequence"/>
</dbReference>
<dbReference type="EMBL" id="JBHUGF010000010">
    <property type="protein sequence ID" value="MFD1991098.1"/>
    <property type="molecule type" value="Genomic_DNA"/>
</dbReference>
<dbReference type="RefSeq" id="WP_204824731.1">
    <property type="nucleotide sequence ID" value="NZ_JBHUGF010000010.1"/>
</dbReference>
<sequence>MDQLTVQDIPWKRITTPYGRATEVPQMLAKRNYSGIADIVEHQSTLWQVTPWALFFLLKELPLQSPDEVSAVEIDLYATIIEALSVHEELEDTEQTLIDMPLLLEEQYLWDENSEEDELEWENEQPRGYDSETFFYYYVYSYLLLKQALPAFEHISRHTKDQDMQQVLQECMEYLE</sequence>
<protein>
    <submittedName>
        <fullName evidence="1">Uncharacterized protein</fullName>
    </submittedName>
</protein>
<name>A0ABW4UUI3_9BACL</name>
<evidence type="ECO:0000313" key="1">
    <source>
        <dbReference type="EMBL" id="MFD1991098.1"/>
    </source>
</evidence>